<protein>
    <submittedName>
        <fullName evidence="2">Rhodanese-like domain-containing protein</fullName>
    </submittedName>
</protein>
<dbReference type="EMBL" id="JAKRRX010000224">
    <property type="protein sequence ID" value="MCW8336365.1"/>
    <property type="molecule type" value="Genomic_DNA"/>
</dbReference>
<gene>
    <name evidence="2" type="ORF">MD483_21375</name>
</gene>
<dbReference type="Pfam" id="PF00581">
    <property type="entry name" value="Rhodanese"/>
    <property type="match status" value="1"/>
</dbReference>
<dbReference type="RefSeq" id="WP_265689445.1">
    <property type="nucleotide sequence ID" value="NZ_JAKRRX010000224.1"/>
</dbReference>
<accession>A0A9X3CK92</accession>
<name>A0A9X3CK92_9VIBR</name>
<evidence type="ECO:0000313" key="2">
    <source>
        <dbReference type="EMBL" id="MCW8336365.1"/>
    </source>
</evidence>
<reference evidence="2" key="1">
    <citation type="submission" date="2022-02" db="EMBL/GenBank/DDBJ databases">
        <title>Vibrio sp. nov., a new bacterium isolated from Bohai sea, China.</title>
        <authorList>
            <person name="Yuan Y."/>
        </authorList>
    </citation>
    <scope>NUCLEOTIDE SEQUENCE</scope>
    <source>
        <strain evidence="2">DBSS07</strain>
    </source>
</reference>
<dbReference type="SUPFAM" id="SSF52821">
    <property type="entry name" value="Rhodanese/Cell cycle control phosphatase"/>
    <property type="match status" value="1"/>
</dbReference>
<dbReference type="InterPro" id="IPR036873">
    <property type="entry name" value="Rhodanese-like_dom_sf"/>
</dbReference>
<organism evidence="2 3">
    <name type="scientific">Vibrio paucivorans</name>
    <dbReference type="NCBI Taxonomy" id="2829489"/>
    <lineage>
        <taxon>Bacteria</taxon>
        <taxon>Pseudomonadati</taxon>
        <taxon>Pseudomonadota</taxon>
        <taxon>Gammaproteobacteria</taxon>
        <taxon>Vibrionales</taxon>
        <taxon>Vibrionaceae</taxon>
        <taxon>Vibrio</taxon>
    </lineage>
</organism>
<sequence length="150" mass="16975">SRAMAVGVNNVVAFDGGVFSWAEEYPQDSILLGATLDDKNKIISKDKFDEHLLEPSDFKEQASNSETLVVDVRDPIQRDILILTNVGSRNIPIERFESFLKTQSKDQKIMIYDAVGKQVQWLQYILEGQGYSNYYFMKDGVEGFVEAGLQ</sequence>
<keyword evidence="3" id="KW-1185">Reference proteome</keyword>
<comment type="caution">
    <text evidence="2">The sequence shown here is derived from an EMBL/GenBank/DDBJ whole genome shotgun (WGS) entry which is preliminary data.</text>
</comment>
<evidence type="ECO:0000259" key="1">
    <source>
        <dbReference type="PROSITE" id="PS50206"/>
    </source>
</evidence>
<dbReference type="Gene3D" id="3.40.250.10">
    <property type="entry name" value="Rhodanese-like domain"/>
    <property type="match status" value="1"/>
</dbReference>
<dbReference type="AlphaFoldDB" id="A0A9X3CK92"/>
<dbReference type="SMART" id="SM00450">
    <property type="entry name" value="RHOD"/>
    <property type="match status" value="1"/>
</dbReference>
<dbReference type="CDD" id="cd00158">
    <property type="entry name" value="RHOD"/>
    <property type="match status" value="1"/>
</dbReference>
<feature type="domain" description="Rhodanese" evidence="1">
    <location>
        <begin position="63"/>
        <end position="146"/>
    </location>
</feature>
<evidence type="ECO:0000313" key="3">
    <source>
        <dbReference type="Proteomes" id="UP001155586"/>
    </source>
</evidence>
<feature type="non-terminal residue" evidence="2">
    <location>
        <position position="1"/>
    </location>
</feature>
<dbReference type="PROSITE" id="PS50206">
    <property type="entry name" value="RHODANESE_3"/>
    <property type="match status" value="1"/>
</dbReference>
<dbReference type="Proteomes" id="UP001155586">
    <property type="component" value="Unassembled WGS sequence"/>
</dbReference>
<proteinExistence type="predicted"/>
<dbReference type="InterPro" id="IPR001763">
    <property type="entry name" value="Rhodanese-like_dom"/>
</dbReference>